<dbReference type="Pfam" id="PF02687">
    <property type="entry name" value="FtsX"/>
    <property type="match status" value="2"/>
</dbReference>
<proteinExistence type="inferred from homology"/>
<dbReference type="GO" id="GO:0022857">
    <property type="term" value="F:transmembrane transporter activity"/>
    <property type="evidence" value="ECO:0007669"/>
    <property type="project" value="TreeGrafter"/>
</dbReference>
<dbReference type="InterPro" id="IPR050250">
    <property type="entry name" value="Macrolide_Exporter_MacB"/>
</dbReference>
<feature type="transmembrane region" description="Helical" evidence="7">
    <location>
        <begin position="343"/>
        <end position="368"/>
    </location>
</feature>
<keyword evidence="3 7" id="KW-0812">Transmembrane</keyword>
<feature type="domain" description="ABC3 transporter permease C-terminal" evidence="8">
    <location>
        <begin position="751"/>
        <end position="864"/>
    </location>
</feature>
<comment type="subcellular location">
    <subcellularLocation>
        <location evidence="1">Cell membrane</location>
        <topology evidence="1">Multi-pass membrane protein</topology>
    </subcellularLocation>
</comment>
<feature type="transmembrane region" description="Helical" evidence="7">
    <location>
        <begin position="792"/>
        <end position="815"/>
    </location>
</feature>
<evidence type="ECO:0000259" key="8">
    <source>
        <dbReference type="Pfam" id="PF02687"/>
    </source>
</evidence>
<feature type="domain" description="MacB-like periplasmic core" evidence="9">
    <location>
        <begin position="495"/>
        <end position="717"/>
    </location>
</feature>
<feature type="transmembrane region" description="Helical" evidence="7">
    <location>
        <begin position="399"/>
        <end position="418"/>
    </location>
</feature>
<evidence type="ECO:0000313" key="11">
    <source>
        <dbReference type="Proteomes" id="UP000239735"/>
    </source>
</evidence>
<feature type="transmembrane region" description="Helical" evidence="7">
    <location>
        <begin position="94"/>
        <end position="120"/>
    </location>
</feature>
<dbReference type="GO" id="GO:0005886">
    <property type="term" value="C:plasma membrane"/>
    <property type="evidence" value="ECO:0007669"/>
    <property type="project" value="UniProtKB-SubCell"/>
</dbReference>
<feature type="domain" description="ABC3 transporter permease C-terminal" evidence="8">
    <location>
        <begin position="350"/>
        <end position="462"/>
    </location>
</feature>
<protein>
    <recommendedName>
        <fullName evidence="12">Permease</fullName>
    </recommendedName>
</protein>
<feature type="transmembrane region" description="Helical" evidence="7">
    <location>
        <begin position="438"/>
        <end position="461"/>
    </location>
</feature>
<accession>A0A2N9LAM2</accession>
<dbReference type="InterPro" id="IPR017800">
    <property type="entry name" value="ADOP"/>
</dbReference>
<dbReference type="InterPro" id="IPR047928">
    <property type="entry name" value="Perm_prefix_1"/>
</dbReference>
<comment type="similarity">
    <text evidence="6">Belongs to the ABC-4 integral membrane protein family.</text>
</comment>
<gene>
    <name evidence="10" type="ORF">SBA5_290186</name>
</gene>
<reference evidence="11" key="1">
    <citation type="submission" date="2018-02" db="EMBL/GenBank/DDBJ databases">
        <authorList>
            <person name="Hausmann B."/>
        </authorList>
    </citation>
    <scope>NUCLEOTIDE SEQUENCE [LARGE SCALE GENOMIC DNA]</scope>
    <source>
        <strain evidence="11">Peat soil MAG SbA5</strain>
    </source>
</reference>
<evidence type="ECO:0000256" key="6">
    <source>
        <dbReference type="ARBA" id="ARBA00038076"/>
    </source>
</evidence>
<keyword evidence="4 7" id="KW-1133">Transmembrane helix</keyword>
<dbReference type="EMBL" id="OKRB01000085">
    <property type="protein sequence ID" value="SPE20332.1"/>
    <property type="molecule type" value="Genomic_DNA"/>
</dbReference>
<organism evidence="10 11">
    <name type="scientific">Candidatus Sulfuritelmatomonas gaucii</name>
    <dbReference type="NCBI Taxonomy" id="2043161"/>
    <lineage>
        <taxon>Bacteria</taxon>
        <taxon>Pseudomonadati</taxon>
        <taxon>Acidobacteriota</taxon>
        <taxon>Terriglobia</taxon>
        <taxon>Terriglobales</taxon>
        <taxon>Acidobacteriaceae</taxon>
        <taxon>Candidatus Sulfuritelmatomonas</taxon>
    </lineage>
</organism>
<dbReference type="AlphaFoldDB" id="A0A2N9LAM2"/>
<evidence type="ECO:0000256" key="2">
    <source>
        <dbReference type="ARBA" id="ARBA00022475"/>
    </source>
</evidence>
<keyword evidence="2" id="KW-1003">Cell membrane</keyword>
<evidence type="ECO:0000256" key="4">
    <source>
        <dbReference type="ARBA" id="ARBA00022989"/>
    </source>
</evidence>
<dbReference type="InterPro" id="IPR025857">
    <property type="entry name" value="MacB_PCD"/>
</dbReference>
<evidence type="ECO:0000256" key="3">
    <source>
        <dbReference type="ARBA" id="ARBA00022692"/>
    </source>
</evidence>
<feature type="domain" description="MacB-like periplasmic core" evidence="9">
    <location>
        <begin position="95"/>
        <end position="309"/>
    </location>
</feature>
<evidence type="ECO:0008006" key="12">
    <source>
        <dbReference type="Google" id="ProtNLM"/>
    </source>
</evidence>
<evidence type="ECO:0000313" key="10">
    <source>
        <dbReference type="EMBL" id="SPE20332.1"/>
    </source>
</evidence>
<evidence type="ECO:0000256" key="5">
    <source>
        <dbReference type="ARBA" id="ARBA00023136"/>
    </source>
</evidence>
<evidence type="ECO:0000256" key="1">
    <source>
        <dbReference type="ARBA" id="ARBA00004651"/>
    </source>
</evidence>
<dbReference type="PANTHER" id="PTHR30572:SF4">
    <property type="entry name" value="ABC TRANSPORTER PERMEASE YTRF"/>
    <property type="match status" value="1"/>
</dbReference>
<name>A0A2N9LAM2_9BACT</name>
<dbReference type="NCBIfam" id="TIGR03434">
    <property type="entry name" value="ADOP"/>
    <property type="match status" value="1"/>
</dbReference>
<dbReference type="InterPro" id="IPR003838">
    <property type="entry name" value="ABC3_permease_C"/>
</dbReference>
<feature type="transmembrane region" description="Helical" evidence="7">
    <location>
        <begin position="835"/>
        <end position="854"/>
    </location>
</feature>
<dbReference type="Pfam" id="PF12704">
    <property type="entry name" value="MacB_PCD"/>
    <property type="match status" value="2"/>
</dbReference>
<evidence type="ECO:0000256" key="7">
    <source>
        <dbReference type="SAM" id="Phobius"/>
    </source>
</evidence>
<dbReference type="OrthoDB" id="100207at2"/>
<sequence>MLRDLSIRLRALFRRDAVESELDEELRYHFEHQVEKLTQSGLPPEEARRRALVDFGGTEQIKQGCREARGVNFVETLLADIRYGLRAMLRNPGFTSVAVLTAALGIGATTAMFSTLWAVALRPLPFYRPDRLVWIDAITDRGQRNSLSALDYFDYRDSATAFESLAARSIWEPGKVIENQGEPERVVTAKVSGNFFHTLGMQPLYGRSFLAAEEVAGGPHSVVVSYSYWHNKLGARQEAVGTNLDIDDSAYTIVGVMPSGYDYPTGASLWLPMQGGGDEESGRGNNNFQIIGRLADGVTLEQAQARMNSIAARIATQNPDAKGGWSVALSPLAEHFFGKVRPLMLMLMGAAAFLLLISCANLSSLMLARVISRQGEFALRLSLGASTWRLGRQLLVESLMLTTSGAGLGLLLAAIGIHPEKEFAPVDMPQLGSARIDGHALLATVAATALATIVACLAPAFRGSSPIQLTNLHQAGRVTESRRHQASRRFLVASQIALSLVLLVAMGLLLRSADRLQRADSGMQPDHLLTLNIQLPVSEASPQRTQQEYEDILERVRALPGVTSAAGADQLPFFGGPWNGVYRADRPPQNPSGAIPATRRFVTEDFFQTMGIPILAGQGFARNATAGSLPVTVISRSLARQLFPDGDAVGKSLGFAVPLEIVGVAGDVRDFGPAADFRPAFYIPLRQLPAPPPSMRLVIRSADSPDVLVPAVRSAIREIDQRAPLYEIGTMDQWIYDSTSRQRFTSLVISAFAGLALILAAVSLLGLMSYTVAQQMHEFGVRMALGAKPRDILRLLLGRGMALVMGGTAAGLAAAMALSRFLRSFLFQISPMDPVVFLSVSLLLILVSLLAIYIPARRAMRVDPVTALRYE</sequence>
<feature type="transmembrane region" description="Helical" evidence="7">
    <location>
        <begin position="490"/>
        <end position="510"/>
    </location>
</feature>
<dbReference type="NCBIfam" id="NF038403">
    <property type="entry name" value="perm_prefix_1"/>
    <property type="match status" value="1"/>
</dbReference>
<evidence type="ECO:0000259" key="9">
    <source>
        <dbReference type="Pfam" id="PF12704"/>
    </source>
</evidence>
<keyword evidence="5 7" id="KW-0472">Membrane</keyword>
<dbReference type="PANTHER" id="PTHR30572">
    <property type="entry name" value="MEMBRANE COMPONENT OF TRANSPORTER-RELATED"/>
    <property type="match status" value="1"/>
</dbReference>
<feature type="transmembrane region" description="Helical" evidence="7">
    <location>
        <begin position="747"/>
        <end position="772"/>
    </location>
</feature>
<dbReference type="Proteomes" id="UP000239735">
    <property type="component" value="Unassembled WGS sequence"/>
</dbReference>